<keyword evidence="2 9" id="KW-0028">Amino-acid biosynthesis</keyword>
<dbReference type="EC" id="2.4.2.18" evidence="9"/>
<sequence>MTQSEALFMQSTIRQLLSGQSLIPAQVPAVLGAFLTANPLQQALILALLAAKGESFDEICAVRDYLLKQSTFNQALLSNAPIQSVDLVGTGGSGFARFNISTAASLVVASCGVDVAKHGGRSVSSCSGSADVMAALKIPIYQNSADIIQSLYSHHYTFVCASYFNPVLKALGSLRKTLGFPTVFNIVGPLLNPLRVKRQVIGVYRKDLLTRVAEVLKASGSVRALVVHSAEGLDELGLSGPNEVAELYRGEIKEYRICPKKLGFKSASVAAISGEDPALNARIIQGIFSGKIADAKRDIVVLNAAAGLLVADKVSTLLDGVEIAQEAISSGKTQVLVEKLQAGDH</sequence>
<comment type="caution">
    <text evidence="11">The sequence shown here is derived from an EMBL/GenBank/DDBJ whole genome shotgun (WGS) entry which is preliminary data.</text>
</comment>
<dbReference type="FunFam" id="3.40.1030.10:FF:000002">
    <property type="entry name" value="Anthranilate phosphoribosyltransferase"/>
    <property type="match status" value="1"/>
</dbReference>
<accession>A0A370CLV2</accession>
<dbReference type="GO" id="GO:0000162">
    <property type="term" value="P:L-tryptophan biosynthetic process"/>
    <property type="evidence" value="ECO:0007669"/>
    <property type="project" value="UniProtKB-UniRule"/>
</dbReference>
<dbReference type="PANTHER" id="PTHR43285">
    <property type="entry name" value="ANTHRANILATE PHOSPHORIBOSYLTRANSFERASE"/>
    <property type="match status" value="1"/>
</dbReference>
<keyword evidence="5 9" id="KW-0822">Tryptophan biosynthesis</keyword>
<evidence type="ECO:0000256" key="7">
    <source>
        <dbReference type="ARBA" id="ARBA00052328"/>
    </source>
</evidence>
<keyword evidence="9" id="KW-0460">Magnesium</keyword>
<keyword evidence="9" id="KW-0479">Metal-binding</keyword>
<feature type="domain" description="Glycosyl transferase family 3" evidence="10">
    <location>
        <begin position="84"/>
        <end position="333"/>
    </location>
</feature>
<keyword evidence="12" id="KW-1185">Reference proteome</keyword>
<evidence type="ECO:0000256" key="2">
    <source>
        <dbReference type="ARBA" id="ARBA00022605"/>
    </source>
</evidence>
<evidence type="ECO:0000313" key="11">
    <source>
        <dbReference type="EMBL" id="RDH41027.1"/>
    </source>
</evidence>
<dbReference type="PANTHER" id="PTHR43285:SF2">
    <property type="entry name" value="ANTHRANILATE PHOSPHORIBOSYLTRANSFERASE"/>
    <property type="match status" value="1"/>
</dbReference>
<dbReference type="Gene3D" id="3.40.1030.10">
    <property type="entry name" value="Nucleoside phosphorylase/phosphoribosyltransferase catalytic domain"/>
    <property type="match status" value="1"/>
</dbReference>
<feature type="binding site" evidence="9">
    <location>
        <position position="89"/>
    </location>
    <ligand>
        <name>5-phospho-alpha-D-ribose 1-diphosphate</name>
        <dbReference type="ChEBI" id="CHEBI:58017"/>
    </ligand>
</feature>
<feature type="binding site" evidence="9">
    <location>
        <position position="89"/>
    </location>
    <ligand>
        <name>anthranilate</name>
        <dbReference type="ChEBI" id="CHEBI:16567"/>
        <label>1</label>
    </ligand>
</feature>
<dbReference type="InterPro" id="IPR036320">
    <property type="entry name" value="Glycosyl_Trfase_fam3_N_dom_sf"/>
</dbReference>
<comment type="similarity">
    <text evidence="8">In the C-terminal section; belongs to the anthranilate phosphoribosyltransferase family.</text>
</comment>
<name>A0A370CLV2_9COXI</name>
<comment type="similarity">
    <text evidence="9">Belongs to the anthranilate phosphoribosyltransferase family.</text>
</comment>
<evidence type="ECO:0000256" key="3">
    <source>
        <dbReference type="ARBA" id="ARBA00022676"/>
    </source>
</evidence>
<evidence type="ECO:0000256" key="6">
    <source>
        <dbReference type="ARBA" id="ARBA00023141"/>
    </source>
</evidence>
<feature type="binding site" evidence="9">
    <location>
        <begin position="117"/>
        <end position="125"/>
    </location>
    <ligand>
        <name>5-phospho-alpha-D-ribose 1-diphosphate</name>
        <dbReference type="ChEBI" id="CHEBI:58017"/>
    </ligand>
</feature>
<evidence type="ECO:0000256" key="8">
    <source>
        <dbReference type="ARBA" id="ARBA00061188"/>
    </source>
</evidence>
<dbReference type="GO" id="GO:0005829">
    <property type="term" value="C:cytosol"/>
    <property type="evidence" value="ECO:0007669"/>
    <property type="project" value="TreeGrafter"/>
</dbReference>
<dbReference type="Pfam" id="PF00591">
    <property type="entry name" value="Glycos_transf_3"/>
    <property type="match status" value="1"/>
</dbReference>
<protein>
    <recommendedName>
        <fullName evidence="9">Anthranilate phosphoribosyltransferase</fullName>
        <ecNumber evidence="9">2.4.2.18</ecNumber>
    </recommendedName>
</protein>
<dbReference type="InterPro" id="IPR000312">
    <property type="entry name" value="Glycosyl_Trfase_fam3"/>
</dbReference>
<organism evidence="11 12">
    <name type="scientific">Candidatus Aquirickettsiella gammari</name>
    <dbReference type="NCBI Taxonomy" id="2016198"/>
    <lineage>
        <taxon>Bacteria</taxon>
        <taxon>Pseudomonadati</taxon>
        <taxon>Pseudomonadota</taxon>
        <taxon>Gammaproteobacteria</taxon>
        <taxon>Legionellales</taxon>
        <taxon>Coxiellaceae</taxon>
        <taxon>Candidatus Aquirickettsiella</taxon>
    </lineage>
</organism>
<comment type="subunit">
    <text evidence="9">Homodimer.</text>
</comment>
<dbReference type="UniPathway" id="UPA00035">
    <property type="reaction ID" value="UER00041"/>
</dbReference>
<keyword evidence="4 9" id="KW-0808">Transferase</keyword>
<feature type="binding site" evidence="9">
    <location>
        <position position="234"/>
    </location>
    <ligand>
        <name>Mg(2+)</name>
        <dbReference type="ChEBI" id="CHEBI:18420"/>
        <label>2</label>
    </ligand>
</feature>
<feature type="binding site" evidence="9">
    <location>
        <position position="235"/>
    </location>
    <ligand>
        <name>Mg(2+)</name>
        <dbReference type="ChEBI" id="CHEBI:18420"/>
        <label>1</label>
    </ligand>
</feature>
<dbReference type="EMBL" id="NMOS02000002">
    <property type="protein sequence ID" value="RDH41027.1"/>
    <property type="molecule type" value="Genomic_DNA"/>
</dbReference>
<dbReference type="GO" id="GO:0000287">
    <property type="term" value="F:magnesium ion binding"/>
    <property type="evidence" value="ECO:0007669"/>
    <property type="project" value="UniProtKB-UniRule"/>
</dbReference>
<reference evidence="11 12" key="1">
    <citation type="journal article" date="2017" name="Int. J. Syst. Evol. Microbiol.">
        <title>Aquarickettsiella crustaci n. gen. n. sp. (Gammaproteobacteria: Legionellales: Coxiellaceae); a bacterial pathogen of the freshwater crustacean: Gammarus fossarum (Malacostraca: Amphipoda).</title>
        <authorList>
            <person name="Bojko J."/>
            <person name="Dunn A.M."/>
            <person name="Stebbing P.D."/>
            <person name="Van Aerle R."/>
            <person name="Bacela-Spychalska K."/>
            <person name="Bean T.P."/>
            <person name="Stentiford G.D."/>
        </authorList>
    </citation>
    <scope>NUCLEOTIDE SEQUENCE [LARGE SCALE GENOMIC DNA]</scope>
    <source>
        <strain evidence="11">RA15029</strain>
    </source>
</reference>
<dbReference type="Gene3D" id="1.20.970.10">
    <property type="entry name" value="Transferase, Pyrimidine Nucleoside Phosphorylase, Chain C"/>
    <property type="match status" value="1"/>
</dbReference>
<dbReference type="SUPFAM" id="SSF47648">
    <property type="entry name" value="Nucleoside phosphorylase/phosphoribosyltransferase N-terminal domain"/>
    <property type="match status" value="1"/>
</dbReference>
<evidence type="ECO:0000256" key="4">
    <source>
        <dbReference type="ARBA" id="ARBA00022679"/>
    </source>
</evidence>
<reference evidence="11 12" key="2">
    <citation type="journal article" date="2018" name="J. Invertebr. Pathol.">
        <title>'Candidatus Aquirickettsiella gammari' (Gammaproteobacteria: Legionellales: Coxiellaceae): A bacterial pathogen of the freshwater crustacean Gammarus fossarum (Malacostraca: Amphipoda).</title>
        <authorList>
            <person name="Bojko J."/>
            <person name="Dunn A.M."/>
            <person name="Stebbing P.D."/>
            <person name="van Aerle R."/>
            <person name="Bacela-Spychalska K."/>
            <person name="Bean T.P."/>
            <person name="Urrutia A."/>
            <person name="Stentiford G.D."/>
        </authorList>
    </citation>
    <scope>NUCLEOTIDE SEQUENCE [LARGE SCALE GENOMIC DNA]</scope>
    <source>
        <strain evidence="11">RA15029</strain>
    </source>
</reference>
<evidence type="ECO:0000313" key="12">
    <source>
        <dbReference type="Proteomes" id="UP000226429"/>
    </source>
</evidence>
<comment type="function">
    <text evidence="9">Catalyzes the transfer of the phosphoribosyl group of 5-phosphorylribose-1-pyrophosphate (PRPP) to anthranilate to yield N-(5'-phosphoribosyl)-anthranilate (PRA).</text>
</comment>
<feature type="binding site" evidence="9">
    <location>
        <begin position="92"/>
        <end position="93"/>
    </location>
    <ligand>
        <name>5-phospho-alpha-D-ribose 1-diphosphate</name>
        <dbReference type="ChEBI" id="CHEBI:58017"/>
    </ligand>
</feature>
<comment type="caution">
    <text evidence="9">Lacks conserved residue(s) required for the propagation of feature annotation.</text>
</comment>
<dbReference type="AlphaFoldDB" id="A0A370CLV2"/>
<keyword evidence="3 9" id="KW-0328">Glycosyltransferase</keyword>
<gene>
    <name evidence="9 11" type="primary">trpD</name>
    <name evidence="11" type="ORF">CFE62_001325</name>
</gene>
<comment type="catalytic activity">
    <reaction evidence="7 9">
        <text>N-(5-phospho-beta-D-ribosyl)anthranilate + diphosphate = 5-phospho-alpha-D-ribose 1-diphosphate + anthranilate</text>
        <dbReference type="Rhea" id="RHEA:11768"/>
        <dbReference type="ChEBI" id="CHEBI:16567"/>
        <dbReference type="ChEBI" id="CHEBI:18277"/>
        <dbReference type="ChEBI" id="CHEBI:33019"/>
        <dbReference type="ChEBI" id="CHEBI:58017"/>
        <dbReference type="EC" id="2.4.2.18"/>
    </reaction>
</comment>
<evidence type="ECO:0000256" key="9">
    <source>
        <dbReference type="HAMAP-Rule" id="MF_00211"/>
    </source>
</evidence>
<feature type="binding site" evidence="9">
    <location>
        <position position="235"/>
    </location>
    <ligand>
        <name>Mg(2+)</name>
        <dbReference type="ChEBI" id="CHEBI:18420"/>
        <label>2</label>
    </ligand>
</feature>
<dbReference type="InterPro" id="IPR005940">
    <property type="entry name" value="Anthranilate_Pribosyl_Tfrase"/>
</dbReference>
<dbReference type="Proteomes" id="UP000226429">
    <property type="component" value="Unassembled WGS sequence"/>
</dbReference>
<feature type="binding site" evidence="9">
    <location>
        <position position="175"/>
    </location>
    <ligand>
        <name>anthranilate</name>
        <dbReference type="ChEBI" id="CHEBI:16567"/>
        <label>2</label>
    </ligand>
</feature>
<comment type="cofactor">
    <cofactor evidence="9">
        <name>Mg(2+)</name>
        <dbReference type="ChEBI" id="CHEBI:18420"/>
    </cofactor>
    <text evidence="9">Binds 2 magnesium ions per monomer.</text>
</comment>
<dbReference type="SUPFAM" id="SSF52418">
    <property type="entry name" value="Nucleoside phosphorylase/phosphoribosyltransferase catalytic domain"/>
    <property type="match status" value="1"/>
</dbReference>
<evidence type="ECO:0000256" key="5">
    <source>
        <dbReference type="ARBA" id="ARBA00022822"/>
    </source>
</evidence>
<feature type="binding site" evidence="9">
    <location>
        <position position="129"/>
    </location>
    <ligand>
        <name>5-phospho-alpha-D-ribose 1-diphosphate</name>
        <dbReference type="ChEBI" id="CHEBI:58017"/>
    </ligand>
</feature>
<evidence type="ECO:0000259" key="10">
    <source>
        <dbReference type="Pfam" id="PF00591"/>
    </source>
</evidence>
<dbReference type="NCBIfam" id="TIGR01245">
    <property type="entry name" value="trpD"/>
    <property type="match status" value="1"/>
</dbReference>
<evidence type="ECO:0000256" key="1">
    <source>
        <dbReference type="ARBA" id="ARBA00004907"/>
    </source>
</evidence>
<dbReference type="HAMAP" id="MF_00211">
    <property type="entry name" value="TrpD"/>
    <property type="match status" value="1"/>
</dbReference>
<dbReference type="InterPro" id="IPR035902">
    <property type="entry name" value="Nuc_phospho_transferase"/>
</dbReference>
<feature type="binding site" evidence="9">
    <location>
        <begin position="99"/>
        <end position="102"/>
    </location>
    <ligand>
        <name>5-phospho-alpha-D-ribose 1-diphosphate</name>
        <dbReference type="ChEBI" id="CHEBI:58017"/>
    </ligand>
</feature>
<comment type="pathway">
    <text evidence="1 9">Amino-acid biosynthesis; L-tryptophan biosynthesis; L-tryptophan from chorismate: step 2/5.</text>
</comment>
<keyword evidence="6 9" id="KW-0057">Aromatic amino acid biosynthesis</keyword>
<dbReference type="GO" id="GO:0004048">
    <property type="term" value="F:anthranilate phosphoribosyltransferase activity"/>
    <property type="evidence" value="ECO:0007669"/>
    <property type="project" value="UniProtKB-UniRule"/>
</dbReference>
<proteinExistence type="inferred from homology"/>
<feature type="binding site" evidence="9">
    <location>
        <position position="101"/>
    </location>
    <ligand>
        <name>Mg(2+)</name>
        <dbReference type="ChEBI" id="CHEBI:18420"/>
        <label>1</label>
    </ligand>
</feature>